<keyword evidence="1" id="KW-0472">Membrane</keyword>
<keyword evidence="1" id="KW-1133">Transmembrane helix</keyword>
<name>A0A520RX16_9GAMM</name>
<organism evidence="3 4">
    <name type="scientific">OM182 bacterium</name>
    <dbReference type="NCBI Taxonomy" id="2510334"/>
    <lineage>
        <taxon>Bacteria</taxon>
        <taxon>Pseudomonadati</taxon>
        <taxon>Pseudomonadota</taxon>
        <taxon>Gammaproteobacteria</taxon>
        <taxon>OMG group</taxon>
        <taxon>OM182 clade</taxon>
    </lineage>
</organism>
<dbReference type="PANTHER" id="PTHR31302">
    <property type="entry name" value="TRANSMEMBRANE PROTEIN WITH METALLOPHOSPHOESTERASE DOMAIN-RELATED"/>
    <property type="match status" value="1"/>
</dbReference>
<dbReference type="CDD" id="cd07385">
    <property type="entry name" value="MPP_YkuE_C"/>
    <property type="match status" value="1"/>
</dbReference>
<feature type="transmembrane region" description="Helical" evidence="1">
    <location>
        <begin position="74"/>
        <end position="95"/>
    </location>
</feature>
<evidence type="ECO:0000313" key="3">
    <source>
        <dbReference type="EMBL" id="RZO74711.1"/>
    </source>
</evidence>
<dbReference type="GO" id="GO:0016787">
    <property type="term" value="F:hydrolase activity"/>
    <property type="evidence" value="ECO:0007669"/>
    <property type="project" value="InterPro"/>
</dbReference>
<protein>
    <submittedName>
        <fullName evidence="3">Metallophosphoesterase</fullName>
    </submittedName>
</protein>
<keyword evidence="1" id="KW-0812">Transmembrane</keyword>
<feature type="transmembrane region" description="Helical" evidence="1">
    <location>
        <begin position="49"/>
        <end position="68"/>
    </location>
</feature>
<dbReference type="SUPFAM" id="SSF56300">
    <property type="entry name" value="Metallo-dependent phosphatases"/>
    <property type="match status" value="1"/>
</dbReference>
<dbReference type="InterPro" id="IPR029052">
    <property type="entry name" value="Metallo-depent_PP-like"/>
</dbReference>
<dbReference type="Gene3D" id="3.60.21.10">
    <property type="match status" value="1"/>
</dbReference>
<accession>A0A520RX16</accession>
<evidence type="ECO:0000259" key="2">
    <source>
        <dbReference type="Pfam" id="PF00149"/>
    </source>
</evidence>
<gene>
    <name evidence="3" type="ORF">EVA68_08540</name>
</gene>
<feature type="transmembrane region" description="Helical" evidence="1">
    <location>
        <begin position="143"/>
        <end position="162"/>
    </location>
</feature>
<dbReference type="EMBL" id="SHAG01000065">
    <property type="protein sequence ID" value="RZO74711.1"/>
    <property type="molecule type" value="Genomic_DNA"/>
</dbReference>
<proteinExistence type="predicted"/>
<dbReference type="PANTHER" id="PTHR31302:SF0">
    <property type="entry name" value="TRANSMEMBRANE PROTEIN WITH METALLOPHOSPHOESTERASE DOMAIN"/>
    <property type="match status" value="1"/>
</dbReference>
<sequence>MCIPHTKANANTTNSICRVTASEIILTIKMSEQKPGHAPMRKKNKIRMIIMLAALVLAHLVFFAYPVFRICYWLQFSSLASLVIGLPLTLSQILSRWIMRVFKTKVTRTLRYLADFFMGISPMLLLSVFCAESLIFFKLVEPNHAAVCSVIFSFSIGFFGIYNASFPIVRRVHLDSSMTKTNLRFVQISDVHIGSRSRKFLVKVIQQIRLLKPEFLAITGDFIDSSGIDANELVSLKQLDCPIYLVIGNHERYEDLEQIIERLKSLGVIILRSSCSFPREDLQIIGIDDKDDPLQVEKELATLDIDQNIFSLLMYHRPMGFESAQKAGINLMISGHTHNGQIFPFNLIVRGAFRYLAGLYRGKTGNLYVSQGTGTWGPTMRIGSVSEITLFDIQKV</sequence>
<dbReference type="InterPro" id="IPR004843">
    <property type="entry name" value="Calcineurin-like_PHP"/>
</dbReference>
<evidence type="ECO:0000313" key="4">
    <source>
        <dbReference type="Proteomes" id="UP000316199"/>
    </source>
</evidence>
<feature type="domain" description="Calcineurin-like phosphoesterase" evidence="2">
    <location>
        <begin position="183"/>
        <end position="339"/>
    </location>
</feature>
<dbReference type="Proteomes" id="UP000316199">
    <property type="component" value="Unassembled WGS sequence"/>
</dbReference>
<dbReference type="AlphaFoldDB" id="A0A520RX16"/>
<comment type="caution">
    <text evidence="3">The sequence shown here is derived from an EMBL/GenBank/DDBJ whole genome shotgun (WGS) entry which is preliminary data.</text>
</comment>
<reference evidence="3 4" key="1">
    <citation type="submission" date="2019-02" db="EMBL/GenBank/DDBJ databases">
        <title>Prokaryotic population dynamics and viral predation in marine succession experiment using metagenomics: the confinement effect.</title>
        <authorList>
            <person name="Haro-Moreno J.M."/>
            <person name="Rodriguez-Valera F."/>
            <person name="Lopez-Perez M."/>
        </authorList>
    </citation>
    <scope>NUCLEOTIDE SEQUENCE [LARGE SCALE GENOMIC DNA]</scope>
    <source>
        <strain evidence="3">MED-G157</strain>
    </source>
</reference>
<feature type="transmembrane region" description="Helical" evidence="1">
    <location>
        <begin position="116"/>
        <end position="137"/>
    </location>
</feature>
<dbReference type="InterPro" id="IPR051158">
    <property type="entry name" value="Metallophosphoesterase_sf"/>
</dbReference>
<evidence type="ECO:0000256" key="1">
    <source>
        <dbReference type="SAM" id="Phobius"/>
    </source>
</evidence>
<dbReference type="Pfam" id="PF00149">
    <property type="entry name" value="Metallophos"/>
    <property type="match status" value="1"/>
</dbReference>